<sequence length="75" mass="9410">MKQRTLRDAIRDNQRHFKYERMLRRIRLRIFAYEDAGNLEKAQRVIAKIKVICGPRWEARQKRIQDRHLHRVWNR</sequence>
<dbReference type="STRING" id="756272.Plabr_1151"/>
<evidence type="ECO:0000313" key="1">
    <source>
        <dbReference type="EMBL" id="ADY58767.1"/>
    </source>
</evidence>
<name>F0SKU7_RUBBR</name>
<organism evidence="1 2">
    <name type="scientific">Rubinisphaera brasiliensis (strain ATCC 49424 / DSM 5305 / JCM 21570 / IAM 15109 / NBRC 103401 / IFAM 1448)</name>
    <name type="common">Planctomyces brasiliensis</name>
    <dbReference type="NCBI Taxonomy" id="756272"/>
    <lineage>
        <taxon>Bacteria</taxon>
        <taxon>Pseudomonadati</taxon>
        <taxon>Planctomycetota</taxon>
        <taxon>Planctomycetia</taxon>
        <taxon>Planctomycetales</taxon>
        <taxon>Planctomycetaceae</taxon>
        <taxon>Rubinisphaera</taxon>
    </lineage>
</organism>
<evidence type="ECO:0000313" key="2">
    <source>
        <dbReference type="Proteomes" id="UP000006860"/>
    </source>
</evidence>
<dbReference type="EMBL" id="CP002546">
    <property type="protein sequence ID" value="ADY58767.1"/>
    <property type="molecule type" value="Genomic_DNA"/>
</dbReference>
<reference evidence="2" key="1">
    <citation type="submission" date="2011-02" db="EMBL/GenBank/DDBJ databases">
        <title>The complete genome of Planctomyces brasiliensis DSM 5305.</title>
        <authorList>
            <person name="Lucas S."/>
            <person name="Copeland A."/>
            <person name="Lapidus A."/>
            <person name="Bruce D."/>
            <person name="Goodwin L."/>
            <person name="Pitluck S."/>
            <person name="Kyrpides N."/>
            <person name="Mavromatis K."/>
            <person name="Pagani I."/>
            <person name="Ivanova N."/>
            <person name="Ovchinnikova G."/>
            <person name="Lu M."/>
            <person name="Detter J.C."/>
            <person name="Han C."/>
            <person name="Land M."/>
            <person name="Hauser L."/>
            <person name="Markowitz V."/>
            <person name="Cheng J.-F."/>
            <person name="Hugenholtz P."/>
            <person name="Woyke T."/>
            <person name="Wu D."/>
            <person name="Tindall B."/>
            <person name="Pomrenke H.G."/>
            <person name="Brambilla E."/>
            <person name="Klenk H.-P."/>
            <person name="Eisen J.A."/>
        </authorList>
    </citation>
    <scope>NUCLEOTIDE SEQUENCE [LARGE SCALE GENOMIC DNA]</scope>
    <source>
        <strain evidence="2">ATCC 49424 / DSM 5305 / JCM 21570 / NBRC 103401 / IFAM 1448</strain>
    </source>
</reference>
<proteinExistence type="predicted"/>
<dbReference type="HOGENOM" id="CLU_2668783_0_0_0"/>
<protein>
    <submittedName>
        <fullName evidence="1">Uncharacterized protein</fullName>
    </submittedName>
</protein>
<accession>F0SKU7</accession>
<keyword evidence="2" id="KW-1185">Reference proteome</keyword>
<dbReference type="AlphaFoldDB" id="F0SKU7"/>
<dbReference type="OrthoDB" id="286265at2"/>
<gene>
    <name evidence="1" type="ordered locus">Plabr_1151</name>
</gene>
<dbReference type="Proteomes" id="UP000006860">
    <property type="component" value="Chromosome"/>
</dbReference>
<dbReference type="RefSeq" id="WP_013627500.1">
    <property type="nucleotide sequence ID" value="NC_015174.1"/>
</dbReference>
<dbReference type="KEGG" id="pbs:Plabr_1151"/>